<dbReference type="PANTHER" id="PTHR36893:SF1">
    <property type="entry name" value="BULB-TYPE LECTIN DOMAIN-CONTAINING PROTEIN"/>
    <property type="match status" value="1"/>
</dbReference>
<dbReference type="AlphaFoldDB" id="A0A835QXI7"/>
<protein>
    <submittedName>
        <fullName evidence="1">Uncharacterized protein</fullName>
    </submittedName>
</protein>
<dbReference type="Proteomes" id="UP000636800">
    <property type="component" value="Chromosome 5"/>
</dbReference>
<dbReference type="OrthoDB" id="1700403at2759"/>
<evidence type="ECO:0000313" key="2">
    <source>
        <dbReference type="Proteomes" id="UP000636800"/>
    </source>
</evidence>
<proteinExistence type="predicted"/>
<organism evidence="1 2">
    <name type="scientific">Vanilla planifolia</name>
    <name type="common">Vanilla</name>
    <dbReference type="NCBI Taxonomy" id="51239"/>
    <lineage>
        <taxon>Eukaryota</taxon>
        <taxon>Viridiplantae</taxon>
        <taxon>Streptophyta</taxon>
        <taxon>Embryophyta</taxon>
        <taxon>Tracheophyta</taxon>
        <taxon>Spermatophyta</taxon>
        <taxon>Magnoliopsida</taxon>
        <taxon>Liliopsida</taxon>
        <taxon>Asparagales</taxon>
        <taxon>Orchidaceae</taxon>
        <taxon>Vanilloideae</taxon>
        <taxon>Vanilleae</taxon>
        <taxon>Vanilla</taxon>
    </lineage>
</organism>
<dbReference type="PANTHER" id="PTHR36893">
    <property type="entry name" value="OS01G0275950 PROTEIN"/>
    <property type="match status" value="1"/>
</dbReference>
<reference evidence="1 2" key="1">
    <citation type="journal article" date="2020" name="Nat. Food">
        <title>A phased Vanilla planifolia genome enables genetic improvement of flavour and production.</title>
        <authorList>
            <person name="Hasing T."/>
            <person name="Tang H."/>
            <person name="Brym M."/>
            <person name="Khazi F."/>
            <person name="Huang T."/>
            <person name="Chambers A.H."/>
        </authorList>
    </citation>
    <scope>NUCLEOTIDE SEQUENCE [LARGE SCALE GENOMIC DNA]</scope>
    <source>
        <tissue evidence="1">Leaf</tissue>
    </source>
</reference>
<comment type="caution">
    <text evidence="1">The sequence shown here is derived from an EMBL/GenBank/DDBJ whole genome shotgun (WGS) entry which is preliminary data.</text>
</comment>
<dbReference type="EMBL" id="JADCNL010000005">
    <property type="protein sequence ID" value="KAG0481581.1"/>
    <property type="molecule type" value="Genomic_DNA"/>
</dbReference>
<accession>A0A835QXI7</accession>
<sequence>MCSQEVIWEGIIITRFPREGTHGLMAPKEQHRGQDASAQEKILLANLRIGSPDASQLCSFSQSDHSFGNEVGILYLLNENSQPIWSDLVLNIEPRIESAEAEAEASTTMVIKTGAVSHDGELPENSSGKTVEALQIQVSSFGPVKVPRDSNEAITAVIKGSIFMVSENGGLVEYHWNTMYGWEWVEHGTPAMGIILVGDSGPCLGQFRVVCDWVKWLCLYRRQLIFQGTILRKWVTTKAFYGENGHNSETYKEYCNQKGGTVRPIPFSEDSLVFELQDGRDPDRIKRNVGKLFEVNQTSTEQIAELRRSNQEVSTWEWVRIIGTPNSICLTNYWTAVAS</sequence>
<name>A0A835QXI7_VANPL</name>
<evidence type="ECO:0000313" key="1">
    <source>
        <dbReference type="EMBL" id="KAG0481581.1"/>
    </source>
</evidence>
<gene>
    <name evidence="1" type="ORF">HPP92_012439</name>
</gene>
<keyword evidence="2" id="KW-1185">Reference proteome</keyword>